<keyword evidence="2" id="KW-0614">Plasmid</keyword>
<dbReference type="AlphaFoldDB" id="A0A098DLL4"/>
<keyword evidence="1" id="KW-0812">Transmembrane</keyword>
<sequence>MVVTSNKNLIVVISKVEQVLILAGIESFLFCFYLIANSIPQKRLLIHTLCNI</sequence>
<gene>
    <name evidence="2" type="ORF">BN962_p00008</name>
</gene>
<name>A0A098DLL4_LEUCI</name>
<keyword evidence="1" id="KW-0472">Membrane</keyword>
<organism evidence="2">
    <name type="scientific">Leuconostoc citreum</name>
    <dbReference type="NCBI Taxonomy" id="33964"/>
    <lineage>
        <taxon>Bacteria</taxon>
        <taxon>Bacillati</taxon>
        <taxon>Bacillota</taxon>
        <taxon>Bacilli</taxon>
        <taxon>Lactobacillales</taxon>
        <taxon>Lactobacillaceae</taxon>
        <taxon>Leuconostoc</taxon>
    </lineage>
</organism>
<feature type="transmembrane region" description="Helical" evidence="1">
    <location>
        <begin position="20"/>
        <end position="36"/>
    </location>
</feature>
<reference evidence="2" key="1">
    <citation type="submission" date="2014-07" db="EMBL/GenBank/DDBJ databases">
        <authorList>
            <person name="Remaud-Simeon Magali"/>
            <person name="Passerini Delphine"/>
        </authorList>
    </citation>
    <scope>NUCLEOTIDE SEQUENCE</scope>
    <source>
        <strain evidence="2">NRRL B-742</strain>
        <plasmid evidence="2">1</plasmid>
    </source>
</reference>
<keyword evidence="1" id="KW-1133">Transmembrane helix</keyword>
<protein>
    <submittedName>
        <fullName evidence="2">Uncharacterized protein</fullName>
    </submittedName>
</protein>
<proteinExistence type="predicted"/>
<accession>A0A098DLL4</accession>
<evidence type="ECO:0000256" key="1">
    <source>
        <dbReference type="SAM" id="Phobius"/>
    </source>
</evidence>
<evidence type="ECO:0000313" key="2">
    <source>
        <dbReference type="EMBL" id="CEF82709.1"/>
    </source>
</evidence>
<geneLocation type="plasmid" evidence="2">
    <name>1</name>
</geneLocation>
<dbReference type="EMBL" id="LN610406">
    <property type="protein sequence ID" value="CEF82709.1"/>
    <property type="molecule type" value="Genomic_DNA"/>
</dbReference>